<organism evidence="2 3">
    <name type="scientific">Streptomyces violascens</name>
    <dbReference type="NCBI Taxonomy" id="67381"/>
    <lineage>
        <taxon>Bacteria</taxon>
        <taxon>Bacillati</taxon>
        <taxon>Actinomycetota</taxon>
        <taxon>Actinomycetes</taxon>
        <taxon>Kitasatosporales</taxon>
        <taxon>Streptomycetaceae</taxon>
        <taxon>Streptomyces</taxon>
    </lineage>
</organism>
<comment type="caution">
    <text evidence="2">The sequence shown here is derived from an EMBL/GenBank/DDBJ whole genome shotgun (WGS) entry which is preliminary data.</text>
</comment>
<evidence type="ECO:0000313" key="2">
    <source>
        <dbReference type="EMBL" id="GHI39433.1"/>
    </source>
</evidence>
<evidence type="ECO:0000313" key="3">
    <source>
        <dbReference type="Proteomes" id="UP001050808"/>
    </source>
</evidence>
<protein>
    <submittedName>
        <fullName evidence="2">Uncharacterized protein</fullName>
    </submittedName>
</protein>
<gene>
    <name evidence="2" type="ORF">Sviol_38410</name>
</gene>
<accession>A0ABQ3QQ74</accession>
<name>A0ABQ3QQ74_9ACTN</name>
<keyword evidence="3" id="KW-1185">Reference proteome</keyword>
<reference evidence="2" key="1">
    <citation type="submission" date="2024-05" db="EMBL/GenBank/DDBJ databases">
        <title>Whole genome shotgun sequence of Streptomyces violascens NBRC 12920.</title>
        <authorList>
            <person name="Komaki H."/>
            <person name="Tamura T."/>
        </authorList>
    </citation>
    <scope>NUCLEOTIDE SEQUENCE</scope>
    <source>
        <strain evidence="2">NBRC 12920</strain>
    </source>
</reference>
<proteinExistence type="predicted"/>
<feature type="region of interest" description="Disordered" evidence="1">
    <location>
        <begin position="65"/>
        <end position="86"/>
    </location>
</feature>
<dbReference type="Proteomes" id="UP001050808">
    <property type="component" value="Unassembled WGS sequence"/>
</dbReference>
<sequence length="86" mass="8841">MRSGPVIPKGRQSLATLMADLMEEGGSARSVPPAGLIPVCPGRGSPRPSGPWAGAVRAPGGVCGPPGPGYQSLCEEDEEDMNLRTR</sequence>
<dbReference type="EMBL" id="BNDY01000012">
    <property type="protein sequence ID" value="GHI39433.1"/>
    <property type="molecule type" value="Genomic_DNA"/>
</dbReference>
<evidence type="ECO:0000256" key="1">
    <source>
        <dbReference type="SAM" id="MobiDB-lite"/>
    </source>
</evidence>